<dbReference type="PANTHER" id="PTHR35394">
    <property type="entry name" value="DUF3176 DOMAIN-CONTAINING PROTEIN"/>
    <property type="match status" value="1"/>
</dbReference>
<keyword evidence="2" id="KW-1133">Transmembrane helix</keyword>
<comment type="caution">
    <text evidence="3">The sequence shown here is derived from an EMBL/GenBank/DDBJ whole genome shotgun (WGS) entry which is preliminary data.</text>
</comment>
<dbReference type="AlphaFoldDB" id="A0AAD5RGZ2"/>
<organism evidence="3 4">
    <name type="scientific">Zalerion maritima</name>
    <dbReference type="NCBI Taxonomy" id="339359"/>
    <lineage>
        <taxon>Eukaryota</taxon>
        <taxon>Fungi</taxon>
        <taxon>Dikarya</taxon>
        <taxon>Ascomycota</taxon>
        <taxon>Pezizomycotina</taxon>
        <taxon>Sordariomycetes</taxon>
        <taxon>Lulworthiomycetidae</taxon>
        <taxon>Lulworthiales</taxon>
        <taxon>Lulworthiaceae</taxon>
        <taxon>Zalerion</taxon>
    </lineage>
</organism>
<feature type="transmembrane region" description="Helical" evidence="2">
    <location>
        <begin position="638"/>
        <end position="660"/>
    </location>
</feature>
<gene>
    <name evidence="3" type="ORF">MKZ38_009160</name>
</gene>
<name>A0AAD5RGZ2_9PEZI</name>
<accession>A0AAD5RGZ2</accession>
<feature type="region of interest" description="Disordered" evidence="1">
    <location>
        <begin position="1"/>
        <end position="85"/>
    </location>
</feature>
<feature type="compositionally biased region" description="Basic and acidic residues" evidence="1">
    <location>
        <begin position="1"/>
        <end position="13"/>
    </location>
</feature>
<feature type="transmembrane region" description="Helical" evidence="2">
    <location>
        <begin position="161"/>
        <end position="181"/>
    </location>
</feature>
<feature type="compositionally biased region" description="Polar residues" evidence="1">
    <location>
        <begin position="44"/>
        <end position="57"/>
    </location>
</feature>
<evidence type="ECO:0000313" key="4">
    <source>
        <dbReference type="Proteomes" id="UP001201980"/>
    </source>
</evidence>
<dbReference type="Pfam" id="PF11374">
    <property type="entry name" value="DUF3176"/>
    <property type="match status" value="1"/>
</dbReference>
<proteinExistence type="predicted"/>
<feature type="compositionally biased region" description="Basic and acidic residues" evidence="1">
    <location>
        <begin position="130"/>
        <end position="141"/>
    </location>
</feature>
<keyword evidence="2" id="KW-0812">Transmembrane</keyword>
<feature type="transmembrane region" description="Helical" evidence="2">
    <location>
        <begin position="193"/>
        <end position="214"/>
    </location>
</feature>
<evidence type="ECO:0000256" key="1">
    <source>
        <dbReference type="SAM" id="MobiDB-lite"/>
    </source>
</evidence>
<keyword evidence="2" id="KW-0472">Membrane</keyword>
<feature type="region of interest" description="Disordered" evidence="1">
    <location>
        <begin position="121"/>
        <end position="146"/>
    </location>
</feature>
<evidence type="ECO:0000256" key="2">
    <source>
        <dbReference type="SAM" id="Phobius"/>
    </source>
</evidence>
<dbReference type="InterPro" id="IPR021514">
    <property type="entry name" value="DUF3176"/>
</dbReference>
<reference evidence="3" key="1">
    <citation type="submission" date="2022-07" db="EMBL/GenBank/DDBJ databases">
        <title>Draft genome sequence of Zalerion maritima ATCC 34329, a (micro)plastics degrading marine fungus.</title>
        <authorList>
            <person name="Paco A."/>
            <person name="Goncalves M.F.M."/>
            <person name="Rocha-Santos T.A.P."/>
            <person name="Alves A."/>
        </authorList>
    </citation>
    <scope>NUCLEOTIDE SEQUENCE</scope>
    <source>
        <strain evidence="3">ATCC 34329</strain>
    </source>
</reference>
<evidence type="ECO:0000313" key="3">
    <source>
        <dbReference type="EMBL" id="KAJ2892961.1"/>
    </source>
</evidence>
<dbReference type="PANTHER" id="PTHR35394:SF5">
    <property type="entry name" value="DUF3176 DOMAIN-CONTAINING PROTEIN"/>
    <property type="match status" value="1"/>
</dbReference>
<sequence length="735" mass="80552">MAARRATMDRTSEGNKGTVIPRKPVPSPVRIPTSRSISDRAGHQHSQQNALPRPQQNDDPDADTSDSERRRLFTPGEQPRQEFLGRDLGANGERFAASQPWHLDQAKLKASPDVSINEGKISAGYTTLDTQRERNESREPLDNSGTTTRKQSMLAVWWKELASLLALLGSLAAVVATVRPAQGQPVPEWPLNISINALVAVYIVILKIVMIYIVSECLGQLKWSWFEERTRSLSELGTFDDASRGPWGAICLVWKTRGQNFVPPVGALIVILSTILDPFGQQIISLRSCTLPASTGNATIPRNSFVRAGTGGRHLGAGISSISLDMQAVINTAIFNNPEPRKVTPFCPTGNCVFGKIYHSGGWCNECKDITDQLVITESKLGTNFTLPSTNLTTSPVLGQFGIGIELSDGEIPGLTIQTILGASVNGSDFLVEDDENPWAVNGHGAAECSFHACVHDLQSEVTTGNLTESIVSTSMEWSNGGGGFHTSVDLSCTNDTERQILRDAGYDFGDDNEWLGYNLTRQMNYDNATDTFSGGSPTDMRVECLYQVFYVEIDSLWQFLGDLFSGVFHIGPYGQGPSILEAVYQEGNISFKSVDQLFHNIAVSMTAFARERADNDATGLDAQGAIYTTDTCVEVRWAWLTFPASLALGTMIFLAGTMWKTQRGPEGKKDYKTSVLPLLLHPLEKSDKGFVSSRQLNGMAAIKREAKEIKVRLRSSEDTGWKFVEQERPLSSRP</sequence>
<keyword evidence="4" id="KW-1185">Reference proteome</keyword>
<protein>
    <submittedName>
        <fullName evidence="3">Uncharacterized protein</fullName>
    </submittedName>
</protein>
<dbReference type="Proteomes" id="UP001201980">
    <property type="component" value="Unassembled WGS sequence"/>
</dbReference>
<dbReference type="EMBL" id="JAKWBI020000685">
    <property type="protein sequence ID" value="KAJ2892961.1"/>
    <property type="molecule type" value="Genomic_DNA"/>
</dbReference>